<dbReference type="RefSeq" id="WP_118257139.1">
    <property type="nucleotide sequence ID" value="NZ_QRKN01000001.1"/>
</dbReference>
<protein>
    <submittedName>
        <fullName evidence="2">HNH endonuclease</fullName>
    </submittedName>
</protein>
<dbReference type="AlphaFoldDB" id="A0A414ZQX3"/>
<accession>A0A414ZQX3</accession>
<dbReference type="Pfam" id="PF14279">
    <property type="entry name" value="HNH_5"/>
    <property type="match status" value="1"/>
</dbReference>
<dbReference type="CDD" id="cd00085">
    <property type="entry name" value="HNHc"/>
    <property type="match status" value="1"/>
</dbReference>
<sequence>MRRKDKKFKIQYKVDDKVLSLRFETIRDFLETDFPKNNNPMSPTKDTELLSVTWHKQPLFEKCFKLGEVKTLLKDFNPTKLLRKEIYSIEEARDKVKDVLFEKDKKLAKVDFDGDLIKGNSQRYQTFFTKGCKCVVCGIEGKYFAKERHLQDKSYHLNLYAVDDNGNEILMTKDHIIPRSKGGIDDISNYQTMCKLCNEVKGNNTGLYCDDCGAWIKWLGKDELKAFEHANKSRGLRATAKLYDEEFVNNEVIDRLCRFIDGIDEAIDSAYANLTAEYDKLIYNNAYAFALEKCKTGIQNIIEGREFNDSGESK</sequence>
<gene>
    <name evidence="2" type="ORF">DW172_02990</name>
</gene>
<dbReference type="Gene3D" id="1.10.30.50">
    <property type="match status" value="1"/>
</dbReference>
<comment type="caution">
    <text evidence="2">The sequence shown here is derived from an EMBL/GenBank/DDBJ whole genome shotgun (WGS) entry which is preliminary data.</text>
</comment>
<dbReference type="InterPro" id="IPR029471">
    <property type="entry name" value="HNH_5"/>
</dbReference>
<feature type="domain" description="HNH nuclease" evidence="1">
    <location>
        <begin position="149"/>
        <end position="199"/>
    </location>
</feature>
<keyword evidence="2" id="KW-0255">Endonuclease</keyword>
<dbReference type="SMART" id="SM00507">
    <property type="entry name" value="HNHc"/>
    <property type="match status" value="1"/>
</dbReference>
<dbReference type="Proteomes" id="UP000285865">
    <property type="component" value="Unassembled WGS sequence"/>
</dbReference>
<organism evidence="2 3">
    <name type="scientific">Agathobacter rectalis</name>
    <dbReference type="NCBI Taxonomy" id="39491"/>
    <lineage>
        <taxon>Bacteria</taxon>
        <taxon>Bacillati</taxon>
        <taxon>Bacillota</taxon>
        <taxon>Clostridia</taxon>
        <taxon>Lachnospirales</taxon>
        <taxon>Lachnospiraceae</taxon>
        <taxon>Agathobacter</taxon>
    </lineage>
</organism>
<dbReference type="InterPro" id="IPR003615">
    <property type="entry name" value="HNH_nuc"/>
</dbReference>
<dbReference type="EMBL" id="QRKN01000001">
    <property type="protein sequence ID" value="RHI25663.1"/>
    <property type="molecule type" value="Genomic_DNA"/>
</dbReference>
<dbReference type="GO" id="GO:0004519">
    <property type="term" value="F:endonuclease activity"/>
    <property type="evidence" value="ECO:0007669"/>
    <property type="project" value="UniProtKB-KW"/>
</dbReference>
<proteinExistence type="predicted"/>
<keyword evidence="2" id="KW-0540">Nuclease</keyword>
<reference evidence="2 3" key="1">
    <citation type="submission" date="2018-08" db="EMBL/GenBank/DDBJ databases">
        <title>A genome reference for cultivated species of the human gut microbiota.</title>
        <authorList>
            <person name="Zou Y."/>
            <person name="Xue W."/>
            <person name="Luo G."/>
        </authorList>
    </citation>
    <scope>NUCLEOTIDE SEQUENCE [LARGE SCALE GENOMIC DNA]</scope>
    <source>
        <strain evidence="2 3">AM16-11</strain>
    </source>
</reference>
<evidence type="ECO:0000313" key="3">
    <source>
        <dbReference type="Proteomes" id="UP000285865"/>
    </source>
</evidence>
<evidence type="ECO:0000259" key="1">
    <source>
        <dbReference type="SMART" id="SM00507"/>
    </source>
</evidence>
<evidence type="ECO:0000313" key="2">
    <source>
        <dbReference type="EMBL" id="RHI25663.1"/>
    </source>
</evidence>
<name>A0A414ZQX3_9FIRM</name>
<keyword evidence="2" id="KW-0378">Hydrolase</keyword>